<dbReference type="EMBL" id="VSSQ01000942">
    <property type="protein sequence ID" value="MPM03311.1"/>
    <property type="molecule type" value="Genomic_DNA"/>
</dbReference>
<evidence type="ECO:0000256" key="1">
    <source>
        <dbReference type="SAM" id="MobiDB-lite"/>
    </source>
</evidence>
<sequence>MNEARKTVEQYKEQLKCNPVKRMLLESERKLPENISNLPIIERWHEEAKAFDEVIAKEAGVTLTDSEEWNQIGGKEQAERWASKLPDM</sequence>
<proteinExistence type="predicted"/>
<protein>
    <submittedName>
        <fullName evidence="2">Uncharacterized protein</fullName>
    </submittedName>
</protein>
<feature type="compositionally biased region" description="Basic and acidic residues" evidence="1">
    <location>
        <begin position="76"/>
        <end position="88"/>
    </location>
</feature>
<feature type="region of interest" description="Disordered" evidence="1">
    <location>
        <begin position="67"/>
        <end position="88"/>
    </location>
</feature>
<accession>A0A644WIH9</accession>
<organism evidence="2">
    <name type="scientific">bioreactor metagenome</name>
    <dbReference type="NCBI Taxonomy" id="1076179"/>
    <lineage>
        <taxon>unclassified sequences</taxon>
        <taxon>metagenomes</taxon>
        <taxon>ecological metagenomes</taxon>
    </lineage>
</organism>
<reference evidence="2" key="1">
    <citation type="submission" date="2019-08" db="EMBL/GenBank/DDBJ databases">
        <authorList>
            <person name="Kucharzyk K."/>
            <person name="Murdoch R.W."/>
            <person name="Higgins S."/>
            <person name="Loffler F."/>
        </authorList>
    </citation>
    <scope>NUCLEOTIDE SEQUENCE</scope>
</reference>
<name>A0A644WIH9_9ZZZZ</name>
<gene>
    <name evidence="2" type="ORF">SDC9_49576</name>
</gene>
<comment type="caution">
    <text evidence="2">The sequence shown here is derived from an EMBL/GenBank/DDBJ whole genome shotgun (WGS) entry which is preliminary data.</text>
</comment>
<dbReference type="AlphaFoldDB" id="A0A644WIH9"/>
<evidence type="ECO:0000313" key="2">
    <source>
        <dbReference type="EMBL" id="MPM03311.1"/>
    </source>
</evidence>